<comment type="caution">
    <text evidence="1">The sequence shown here is derived from an EMBL/GenBank/DDBJ whole genome shotgun (WGS) entry which is preliminary data.</text>
</comment>
<organism evidence="1">
    <name type="scientific">marine sediment metagenome</name>
    <dbReference type="NCBI Taxonomy" id="412755"/>
    <lineage>
        <taxon>unclassified sequences</taxon>
        <taxon>metagenomes</taxon>
        <taxon>ecological metagenomes</taxon>
    </lineage>
</organism>
<dbReference type="EMBL" id="LAZR01009969">
    <property type="protein sequence ID" value="KKM69548.1"/>
    <property type="molecule type" value="Genomic_DNA"/>
</dbReference>
<dbReference type="AlphaFoldDB" id="A0A0F9JIY2"/>
<name>A0A0F9JIY2_9ZZZZ</name>
<gene>
    <name evidence="1" type="ORF">LCGC14_1449710</name>
</gene>
<proteinExistence type="predicted"/>
<evidence type="ECO:0000313" key="1">
    <source>
        <dbReference type="EMBL" id="KKM69548.1"/>
    </source>
</evidence>
<protein>
    <submittedName>
        <fullName evidence="1">Uncharacterized protein</fullName>
    </submittedName>
</protein>
<reference evidence="1" key="1">
    <citation type="journal article" date="2015" name="Nature">
        <title>Complex archaea that bridge the gap between prokaryotes and eukaryotes.</title>
        <authorList>
            <person name="Spang A."/>
            <person name="Saw J.H."/>
            <person name="Jorgensen S.L."/>
            <person name="Zaremba-Niedzwiedzka K."/>
            <person name="Martijn J."/>
            <person name="Lind A.E."/>
            <person name="van Eijk R."/>
            <person name="Schleper C."/>
            <person name="Guy L."/>
            <person name="Ettema T.J."/>
        </authorList>
    </citation>
    <scope>NUCLEOTIDE SEQUENCE</scope>
</reference>
<accession>A0A0F9JIY2</accession>
<dbReference type="Gene3D" id="3.40.50.12610">
    <property type="match status" value="1"/>
</dbReference>
<sequence length="151" mass="16590">MFLDGAIVEGDYLILDYSVTTGKIWAVAIWADKAPTDYADYYKIITGNKTQFVRLYYPAYYESLAARLYNFDGKAVIPTQSTTITVNGNIVATMDILPTYAEAVAAGGRIVGTQPFESPVPLEAVEGFELVYESEIGISGVSEVKVFRYGK</sequence>